<proteinExistence type="predicted"/>
<organism evidence="1 2">
    <name type="scientific">Roseibium aquae</name>
    <dbReference type="NCBI Taxonomy" id="1323746"/>
    <lineage>
        <taxon>Bacteria</taxon>
        <taxon>Pseudomonadati</taxon>
        <taxon>Pseudomonadota</taxon>
        <taxon>Alphaproteobacteria</taxon>
        <taxon>Hyphomicrobiales</taxon>
        <taxon>Stappiaceae</taxon>
        <taxon>Roseibium</taxon>
    </lineage>
</organism>
<dbReference type="OrthoDB" id="7824623at2"/>
<evidence type="ECO:0000313" key="2">
    <source>
        <dbReference type="Proteomes" id="UP000605148"/>
    </source>
</evidence>
<dbReference type="RefSeq" id="WP_150496076.1">
    <property type="nucleotide sequence ID" value="NZ_BMFA01000005.1"/>
</dbReference>
<gene>
    <name evidence="1" type="ORF">GCM10011316_18180</name>
</gene>
<name>A0A916WZT5_9HYPH</name>
<evidence type="ECO:0000313" key="1">
    <source>
        <dbReference type="EMBL" id="GGB46425.1"/>
    </source>
</evidence>
<dbReference type="EMBL" id="BMFA01000005">
    <property type="protein sequence ID" value="GGB46425.1"/>
    <property type="molecule type" value="Genomic_DNA"/>
</dbReference>
<dbReference type="Proteomes" id="UP000605148">
    <property type="component" value="Unassembled WGS sequence"/>
</dbReference>
<comment type="caution">
    <text evidence="1">The sequence shown here is derived from an EMBL/GenBank/DDBJ whole genome shotgun (WGS) entry which is preliminary data.</text>
</comment>
<reference evidence="1" key="1">
    <citation type="journal article" date="2014" name="Int. J. Syst. Evol. Microbiol.">
        <title>Complete genome sequence of Corynebacterium casei LMG S-19264T (=DSM 44701T), isolated from a smear-ripened cheese.</title>
        <authorList>
            <consortium name="US DOE Joint Genome Institute (JGI-PGF)"/>
            <person name="Walter F."/>
            <person name="Albersmeier A."/>
            <person name="Kalinowski J."/>
            <person name="Ruckert C."/>
        </authorList>
    </citation>
    <scope>NUCLEOTIDE SEQUENCE</scope>
    <source>
        <strain evidence="1">CGMCC 1.12426</strain>
    </source>
</reference>
<sequence length="688" mass="73886">MSGAILSPAGAQNSAEADYAAYIDRIEALGFETSNGGVRYEASADRLVIADDRLVLSGTFPLPEGEESNQATPEDELTYELVFTAGTTIIEGFDEENGTFSARNWSYSDDARLVIRAESAGQGRGQFEFRFIDTEITDYSFEVPALPAADPERPASRWLAFARAVLGSSYETTTIGAMALTMEAYETSPDGEQLVFSATGQMNGYRALNAAAGRVAEYGIDSIVQNTLTRNEATGEMLSQTTRYGETVYKDIDAMAIVDLFDPAIPETGERVTITGSQIARGYESRQDLGGGVALEIRGGESRVENIYVIKRDFDFLGLLDQLLRGEEPRVEDAIRGALQLYRSFGVDVALINDIAVSVPDIGGPDSGFSFEISEMGMTDIGPDGIGSLDIAGVNAPALPEGGSFSLNLASIGDIEFADYGPMSDMIDQLVNDPSFADKNPLAVARAFAPRSFGITVEGLDINLPGTDPIALDLYVLDLWTTVPPIPTAIELRTDNFTLPVSVIEDADARQVLEGLGLDTLTWSDETRIYWDEASQDLTLERIYVSVAGIGTLEGSLRFANVPRAALEDPQGQGQIALAMASFVDGEFRFVDDGLIESGLAFAAKDAGVPESVMTAAFIEQAVEATAFFQNEAFTEMTRDAATRFLKETGTLNISVKPANSIPLTQILGNLAAPQTLPDLLNLQISAE</sequence>
<accession>A0A916WZT5</accession>
<protein>
    <submittedName>
        <fullName evidence="1">Uncharacterized protein</fullName>
    </submittedName>
</protein>
<reference evidence="1" key="2">
    <citation type="submission" date="2020-09" db="EMBL/GenBank/DDBJ databases">
        <authorList>
            <person name="Sun Q."/>
            <person name="Zhou Y."/>
        </authorList>
    </citation>
    <scope>NUCLEOTIDE SEQUENCE</scope>
    <source>
        <strain evidence="1">CGMCC 1.12426</strain>
    </source>
</reference>
<keyword evidence="2" id="KW-1185">Reference proteome</keyword>
<dbReference type="AlphaFoldDB" id="A0A916WZT5"/>